<dbReference type="AlphaFoldDB" id="A0A1R2CY35"/>
<dbReference type="EMBL" id="MPUH01000035">
    <property type="protein sequence ID" value="OMJ93871.1"/>
    <property type="molecule type" value="Genomic_DNA"/>
</dbReference>
<keyword evidence="1" id="KW-0175">Coiled coil</keyword>
<dbReference type="OrthoDB" id="302904at2759"/>
<feature type="coiled-coil region" evidence="1">
    <location>
        <begin position="264"/>
        <end position="319"/>
    </location>
</feature>
<keyword evidence="3" id="KW-1185">Reference proteome</keyword>
<sequence length="445" mass="52725">MSYALDVNNLRVKAALEKLGIDKEELLIKTLNDFGNKATREEIKKLRFDYYSRRLEETVRVIKDTIKFSTSRTRTDNFKNFTACTDEGSSIHTLLEKSSNNRKIFINDKNKETLITALEEIKETVTTVDKKERPKSMAQPRNTKPSRFEHYRKNQQENINRIREREEINARKALSQSLRFSRKIRTPTKGKYQKLFNSRLKKPLSLSSSEVEIKEKLNKYEEKLEKSRVLHEKQILMKRESARSQPSAIKMETAKSDELIFKIIERTRGVSERKEKKIEELKEKWEKVKNFKEAKANRLKELEKEYKQIIHEKEEILERKLNAAEKVVKNRKASIGKDIELKIEVQKLKDEDANIKIKRAQKMMKHKHEIIIDRQKEENIKFEAKKHSRELSNSRKRDQAIQEMIEKERVNEVLRIIKKTPKSRVAVDLLKEFGMMPEKAETSVD</sequence>
<evidence type="ECO:0000256" key="1">
    <source>
        <dbReference type="SAM" id="Coils"/>
    </source>
</evidence>
<reference evidence="2 3" key="1">
    <citation type="submission" date="2016-11" db="EMBL/GenBank/DDBJ databases">
        <title>The macronuclear genome of Stentor coeruleus: a giant cell with tiny introns.</title>
        <authorList>
            <person name="Slabodnick M."/>
            <person name="Ruby J.G."/>
            <person name="Reiff S.B."/>
            <person name="Swart E.C."/>
            <person name="Gosai S."/>
            <person name="Prabakaran S."/>
            <person name="Witkowska E."/>
            <person name="Larue G.E."/>
            <person name="Fisher S."/>
            <person name="Freeman R.M."/>
            <person name="Gunawardena J."/>
            <person name="Chu W."/>
            <person name="Stover N.A."/>
            <person name="Gregory B.D."/>
            <person name="Nowacki M."/>
            <person name="Derisi J."/>
            <person name="Roy S.W."/>
            <person name="Marshall W.F."/>
            <person name="Sood P."/>
        </authorList>
    </citation>
    <scope>NUCLEOTIDE SEQUENCE [LARGE SCALE GENOMIC DNA]</scope>
    <source>
        <strain evidence="2">WM001</strain>
    </source>
</reference>
<dbReference type="Proteomes" id="UP000187209">
    <property type="component" value="Unassembled WGS sequence"/>
</dbReference>
<name>A0A1R2CY35_9CILI</name>
<evidence type="ECO:0000313" key="3">
    <source>
        <dbReference type="Proteomes" id="UP000187209"/>
    </source>
</evidence>
<comment type="caution">
    <text evidence="2">The sequence shown here is derived from an EMBL/GenBank/DDBJ whole genome shotgun (WGS) entry which is preliminary data.</text>
</comment>
<evidence type="ECO:0000313" key="2">
    <source>
        <dbReference type="EMBL" id="OMJ93871.1"/>
    </source>
</evidence>
<gene>
    <name evidence="2" type="ORF">SteCoe_3060</name>
</gene>
<proteinExistence type="predicted"/>
<organism evidence="2 3">
    <name type="scientific">Stentor coeruleus</name>
    <dbReference type="NCBI Taxonomy" id="5963"/>
    <lineage>
        <taxon>Eukaryota</taxon>
        <taxon>Sar</taxon>
        <taxon>Alveolata</taxon>
        <taxon>Ciliophora</taxon>
        <taxon>Postciliodesmatophora</taxon>
        <taxon>Heterotrichea</taxon>
        <taxon>Heterotrichida</taxon>
        <taxon>Stentoridae</taxon>
        <taxon>Stentor</taxon>
    </lineage>
</organism>
<protein>
    <submittedName>
        <fullName evidence="2">Uncharacterized protein</fullName>
    </submittedName>
</protein>
<accession>A0A1R2CY35</accession>